<dbReference type="Gene3D" id="1.10.405.20">
    <property type="match status" value="1"/>
</dbReference>
<evidence type="ECO:0000313" key="3">
    <source>
        <dbReference type="Proteomes" id="UP000071778"/>
    </source>
</evidence>
<dbReference type="FunFam" id="1.10.405.20:FF:000001">
    <property type="entry name" value="Amine oxidase"/>
    <property type="match status" value="1"/>
</dbReference>
<reference evidence="2 3" key="1">
    <citation type="submission" date="2015-11" db="EMBL/GenBank/DDBJ databases">
        <title>Exploring the genomic traits of fungus-feeding bacterial genus Collimonas.</title>
        <authorList>
            <person name="Song C."/>
            <person name="Schmidt R."/>
            <person name="de Jager V."/>
            <person name="Krzyzanowska D."/>
            <person name="Jongedijk E."/>
            <person name="Cankar K."/>
            <person name="Beekwilder J."/>
            <person name="van Veen A."/>
            <person name="de Boer W."/>
            <person name="van Veen J.A."/>
            <person name="Garbeva P."/>
        </authorList>
    </citation>
    <scope>NUCLEOTIDE SEQUENCE [LARGE SCALE GENOMIC DNA]</scope>
    <source>
        <strain evidence="2 3">Ter282</strain>
    </source>
</reference>
<dbReference type="Gene3D" id="3.30.70.1990">
    <property type="match status" value="1"/>
</dbReference>
<organism evidence="2 3">
    <name type="scientific">Collimonas arenae</name>
    <dbReference type="NCBI Taxonomy" id="279058"/>
    <lineage>
        <taxon>Bacteria</taxon>
        <taxon>Pseudomonadati</taxon>
        <taxon>Pseudomonadota</taxon>
        <taxon>Betaproteobacteria</taxon>
        <taxon>Burkholderiales</taxon>
        <taxon>Oxalobacteraceae</taxon>
        <taxon>Collimonas</taxon>
    </lineage>
</organism>
<dbReference type="PRINTS" id="PR00419">
    <property type="entry name" value="ADXRDTASE"/>
</dbReference>
<dbReference type="GO" id="GO:0016491">
    <property type="term" value="F:oxidoreductase activity"/>
    <property type="evidence" value="ECO:0007669"/>
    <property type="project" value="InterPro"/>
</dbReference>
<gene>
    <name evidence="2" type="ORF">CAter282_4109</name>
</gene>
<protein>
    <submittedName>
        <fullName evidence="2">Pyridine nucleotide-disulfide oxidoreductase family protein</fullName>
    </submittedName>
</protein>
<dbReference type="InterPro" id="IPR036188">
    <property type="entry name" value="FAD/NAD-bd_sf"/>
</dbReference>
<dbReference type="Gene3D" id="3.50.50.60">
    <property type="entry name" value="FAD/NAD(P)-binding domain"/>
    <property type="match status" value="1"/>
</dbReference>
<sequence length="445" mass="49405">MIFPAESKQMKIAVIGSGIAGLSCAYRLTKSGQQVTLYEANNYFGGHTNTVDVTLDGQTYGVDTGFLVFNHRTYPTLVKLFDELGIATAATDMSFSVKMPIAAGDRMRLLEWAGSNLDSVFVQRRNLLSPRYLLMLRDILRFNRQATALALGDYTGQTSLGMFLEQHRYSQPFRDWYLLPMAGCIWSCPTEQMLAFPVASFARFCHNHGLLQVSDRPQWRTVQGGARHYVEKMLAAIPHKHLQTPVTAISRIGHGANWQIHLETRNGSHCFDHVVMAGHSDQSLRLLKDATAQEAELLAAISYQPNRAVLHTDASLLPQRRKAWSAWNYQSSGGQEQKVCVHYLLNQLQPLPFKTPLIVSLNPIEAPAPETVIESFDYAHPVFDAAAVDAQRQFAAIQGQRNTWFAGAWMGYGFHEDGLKSGQAVAQAIQKIAVTAVSDLHGMAA</sequence>
<dbReference type="Proteomes" id="UP000071778">
    <property type="component" value="Chromosome"/>
</dbReference>
<dbReference type="InterPro" id="IPR002937">
    <property type="entry name" value="Amino_oxidase"/>
</dbReference>
<name>A0A127QP12_9BURK</name>
<dbReference type="PANTHER" id="PTHR42923">
    <property type="entry name" value="PROTOPORPHYRINOGEN OXIDASE"/>
    <property type="match status" value="1"/>
</dbReference>
<keyword evidence="3" id="KW-1185">Reference proteome</keyword>
<evidence type="ECO:0000259" key="1">
    <source>
        <dbReference type="Pfam" id="PF01593"/>
    </source>
</evidence>
<dbReference type="SUPFAM" id="SSF51905">
    <property type="entry name" value="FAD/NAD(P)-binding domain"/>
    <property type="match status" value="1"/>
</dbReference>
<feature type="domain" description="Amine oxidase" evidence="1">
    <location>
        <begin position="19"/>
        <end position="302"/>
    </location>
</feature>
<dbReference type="PANTHER" id="PTHR42923:SF17">
    <property type="entry name" value="AMINE OXIDASE DOMAIN-CONTAINING PROTEIN"/>
    <property type="match status" value="1"/>
</dbReference>
<evidence type="ECO:0000313" key="2">
    <source>
        <dbReference type="EMBL" id="AMP11769.1"/>
    </source>
</evidence>
<accession>A0A127QP12</accession>
<dbReference type="AlphaFoldDB" id="A0A127QP12"/>
<dbReference type="EMBL" id="CP013235">
    <property type="protein sequence ID" value="AMP11769.1"/>
    <property type="molecule type" value="Genomic_DNA"/>
</dbReference>
<dbReference type="InterPro" id="IPR050464">
    <property type="entry name" value="Zeta_carotene_desat/Oxidored"/>
</dbReference>
<dbReference type="Pfam" id="PF01593">
    <property type="entry name" value="Amino_oxidase"/>
    <property type="match status" value="1"/>
</dbReference>
<dbReference type="PATRIC" id="fig|279058.18.peg.4042"/>
<proteinExistence type="predicted"/>